<keyword evidence="2 6" id="KW-0106">Calcium</keyword>
<proteinExistence type="inferred from homology"/>
<evidence type="ECO:0000256" key="5">
    <source>
        <dbReference type="PROSITE-ProRule" id="PRU01172"/>
    </source>
</evidence>
<evidence type="ECO:0000256" key="4">
    <source>
        <dbReference type="ARBA" id="ARBA00023180"/>
    </source>
</evidence>
<comment type="similarity">
    <text evidence="6">Belongs to the pentraxin family.</text>
</comment>
<protein>
    <recommendedName>
        <fullName evidence="6">Pentraxin family member</fullName>
    </recommendedName>
</protein>
<keyword evidence="1 6" id="KW-0479">Metal-binding</keyword>
<feature type="domain" description="Pentraxin (PTX)" evidence="7">
    <location>
        <begin position="22"/>
        <end position="230"/>
    </location>
</feature>
<reference evidence="9" key="1">
    <citation type="submission" date="2011-05" db="EMBL/GenBank/DDBJ databases">
        <authorList>
            <person name="Richards S.R."/>
            <person name="Qu J."/>
            <person name="Jiang H."/>
            <person name="Jhangiani S.N."/>
            <person name="Agravi P."/>
            <person name="Goodspeed R."/>
            <person name="Gross S."/>
            <person name="Mandapat C."/>
            <person name="Jackson L."/>
            <person name="Mathew T."/>
            <person name="Pu L."/>
            <person name="Thornton R."/>
            <person name="Saada N."/>
            <person name="Wilczek-Boney K.B."/>
            <person name="Lee S."/>
            <person name="Kovar C."/>
            <person name="Wu Y."/>
            <person name="Scherer S.E."/>
            <person name="Worley K.C."/>
            <person name="Muzny D.M."/>
            <person name="Gibbs R."/>
        </authorList>
    </citation>
    <scope>NUCLEOTIDE SEQUENCE</scope>
    <source>
        <strain evidence="9">Brora</strain>
    </source>
</reference>
<dbReference type="SMART" id="SM00159">
    <property type="entry name" value="PTX"/>
    <property type="match status" value="1"/>
</dbReference>
<reference evidence="8" key="2">
    <citation type="submission" date="2015-02" db="UniProtKB">
        <authorList>
            <consortium name="EnsemblMetazoa"/>
        </authorList>
    </citation>
    <scope>IDENTIFICATION</scope>
</reference>
<dbReference type="PANTHER" id="PTHR19277:SF125">
    <property type="entry name" value="B6"/>
    <property type="match status" value="1"/>
</dbReference>
<keyword evidence="9" id="KW-1185">Reference proteome</keyword>
<dbReference type="PROSITE" id="PS51828">
    <property type="entry name" value="PTX_2"/>
    <property type="match status" value="1"/>
</dbReference>
<evidence type="ECO:0000313" key="9">
    <source>
        <dbReference type="Proteomes" id="UP000014500"/>
    </source>
</evidence>
<keyword evidence="4" id="KW-0325">Glycoprotein</keyword>
<dbReference type="GO" id="GO:0046872">
    <property type="term" value="F:metal ion binding"/>
    <property type="evidence" value="ECO:0007669"/>
    <property type="project" value="UniProtKB-KW"/>
</dbReference>
<dbReference type="EMBL" id="JH432105">
    <property type="status" value="NOT_ANNOTATED_CDS"/>
    <property type="molecule type" value="Genomic_DNA"/>
</dbReference>
<feature type="signal peptide" evidence="6">
    <location>
        <begin position="1"/>
        <end position="19"/>
    </location>
</feature>
<comment type="subunit">
    <text evidence="6">Homopentamer. Pentaxin (or pentraxin) have a discoid arrangement of 5 non-covalently bound subunits.</text>
</comment>
<evidence type="ECO:0000259" key="7">
    <source>
        <dbReference type="PROSITE" id="PS51828"/>
    </source>
</evidence>
<evidence type="ECO:0000256" key="1">
    <source>
        <dbReference type="ARBA" id="ARBA00022723"/>
    </source>
</evidence>
<dbReference type="InterPro" id="IPR051360">
    <property type="entry name" value="Neuronal_Pentraxin_Related"/>
</dbReference>
<accession>T1JDF2</accession>
<evidence type="ECO:0000256" key="6">
    <source>
        <dbReference type="RuleBase" id="RU362112"/>
    </source>
</evidence>
<feature type="chain" id="PRO_5006994142" description="Pentraxin family member" evidence="6">
    <location>
        <begin position="20"/>
        <end position="233"/>
    </location>
</feature>
<comment type="subcellular location">
    <subcellularLocation>
        <location evidence="6">Secreted</location>
    </subcellularLocation>
</comment>
<dbReference type="AlphaFoldDB" id="T1JDF2"/>
<evidence type="ECO:0000313" key="8">
    <source>
        <dbReference type="EnsemblMetazoa" id="SMAR011829-PA"/>
    </source>
</evidence>
<dbReference type="PhylomeDB" id="T1JDF2"/>
<keyword evidence="6" id="KW-0732">Signal</keyword>
<dbReference type="InterPro" id="IPR013320">
    <property type="entry name" value="ConA-like_dom_sf"/>
</dbReference>
<evidence type="ECO:0000256" key="3">
    <source>
        <dbReference type="ARBA" id="ARBA00023157"/>
    </source>
</evidence>
<dbReference type="STRING" id="126957.T1JDF2"/>
<dbReference type="Pfam" id="PF00354">
    <property type="entry name" value="Pentaxin"/>
    <property type="match status" value="1"/>
</dbReference>
<dbReference type="EnsemblMetazoa" id="SMAR011829-RA">
    <property type="protein sequence ID" value="SMAR011829-PA"/>
    <property type="gene ID" value="SMAR011829"/>
</dbReference>
<sequence length="233" mass="26366">MKSFTIVVFIFCTFNVVYSSKKTYQITFPADDALPYAKLLGTIDRHLTDFTLCHWSRINSNNFKGATFSYAVPTNDNGILVMLDQQNQTISSVQFYQNNNKTEVITIGVEKSKWIHTCIVWSSVEGSWNLYINGKIQQTGKGLSPDATVLPNGVLILGQDQDLIEQHFDKTQAHKGQMSEVNLWDHPLTPNDINKVYNCEYKEEGNVISWNLVTWSLYNGARVSLVTLPCGED</sequence>
<dbReference type="Proteomes" id="UP000014500">
    <property type="component" value="Unassembled WGS sequence"/>
</dbReference>
<comment type="caution">
    <text evidence="5">Lacks conserved residue(s) required for the propagation of feature annotation.</text>
</comment>
<dbReference type="InterPro" id="IPR001759">
    <property type="entry name" value="PTX_dom"/>
</dbReference>
<dbReference type="PRINTS" id="PR00895">
    <property type="entry name" value="PENTAXIN"/>
</dbReference>
<dbReference type="HOGENOM" id="CLU_1035551_0_0_1"/>
<comment type="cofactor">
    <cofactor evidence="6">
        <name>Ca(2+)</name>
        <dbReference type="ChEBI" id="CHEBI:29108"/>
    </cofactor>
    <text evidence="6">Binds 2 calcium ions per subunit.</text>
</comment>
<dbReference type="OMA" id="WNSICIS"/>
<evidence type="ECO:0000256" key="2">
    <source>
        <dbReference type="ARBA" id="ARBA00022837"/>
    </source>
</evidence>
<dbReference type="Gene3D" id="2.60.120.200">
    <property type="match status" value="1"/>
</dbReference>
<dbReference type="eggNOG" id="ENOG502QV29">
    <property type="taxonomic scope" value="Eukaryota"/>
</dbReference>
<dbReference type="GO" id="GO:0005576">
    <property type="term" value="C:extracellular region"/>
    <property type="evidence" value="ECO:0007669"/>
    <property type="project" value="UniProtKB-SubCell"/>
</dbReference>
<keyword evidence="3" id="KW-1015">Disulfide bond</keyword>
<dbReference type="PANTHER" id="PTHR19277">
    <property type="entry name" value="PENTRAXIN"/>
    <property type="match status" value="1"/>
</dbReference>
<dbReference type="SUPFAM" id="SSF49899">
    <property type="entry name" value="Concanavalin A-like lectins/glucanases"/>
    <property type="match status" value="1"/>
</dbReference>
<organism evidence="8 9">
    <name type="scientific">Strigamia maritima</name>
    <name type="common">European centipede</name>
    <name type="synonym">Geophilus maritimus</name>
    <dbReference type="NCBI Taxonomy" id="126957"/>
    <lineage>
        <taxon>Eukaryota</taxon>
        <taxon>Metazoa</taxon>
        <taxon>Ecdysozoa</taxon>
        <taxon>Arthropoda</taxon>
        <taxon>Myriapoda</taxon>
        <taxon>Chilopoda</taxon>
        <taxon>Pleurostigmophora</taxon>
        <taxon>Geophilomorpha</taxon>
        <taxon>Linotaeniidae</taxon>
        <taxon>Strigamia</taxon>
    </lineage>
</organism>
<name>T1JDF2_STRMM</name>